<evidence type="ECO:0000313" key="2">
    <source>
        <dbReference type="Proteomes" id="UP001162031"/>
    </source>
</evidence>
<organism evidence="1 2">
    <name type="scientific">Hyaloperonospora brassicae</name>
    <name type="common">Brassica downy mildew</name>
    <name type="synonym">Peronospora brassicae</name>
    <dbReference type="NCBI Taxonomy" id="162125"/>
    <lineage>
        <taxon>Eukaryota</taxon>
        <taxon>Sar</taxon>
        <taxon>Stramenopiles</taxon>
        <taxon>Oomycota</taxon>
        <taxon>Peronosporomycetes</taxon>
        <taxon>Peronosporales</taxon>
        <taxon>Peronosporaceae</taxon>
        <taxon>Hyaloperonospora</taxon>
    </lineage>
</organism>
<dbReference type="InterPro" id="IPR027267">
    <property type="entry name" value="AH/BAR_dom_sf"/>
</dbReference>
<dbReference type="Proteomes" id="UP001162031">
    <property type="component" value="Unassembled WGS sequence"/>
</dbReference>
<gene>
    <name evidence="1" type="ORF">HBR001_LOCUS2295</name>
</gene>
<protein>
    <recommendedName>
        <fullName evidence="3">BAR domain-containing protein</fullName>
    </recommendedName>
</protein>
<evidence type="ECO:0000313" key="1">
    <source>
        <dbReference type="EMBL" id="CAI5719971.1"/>
    </source>
</evidence>
<proteinExistence type="predicted"/>
<dbReference type="AlphaFoldDB" id="A0AAV0TH63"/>
<accession>A0AAV0TH63</accession>
<name>A0AAV0TH63_HYABA</name>
<dbReference type="SUPFAM" id="SSF103657">
    <property type="entry name" value="BAR/IMD domain-like"/>
    <property type="match status" value="1"/>
</dbReference>
<dbReference type="Gene3D" id="1.20.1270.60">
    <property type="entry name" value="Arfaptin homology (AH) domain/BAR domain"/>
    <property type="match status" value="1"/>
</dbReference>
<keyword evidence="2" id="KW-1185">Reference proteome</keyword>
<evidence type="ECO:0008006" key="3">
    <source>
        <dbReference type="Google" id="ProtNLM"/>
    </source>
</evidence>
<dbReference type="EMBL" id="CANTFL010000254">
    <property type="protein sequence ID" value="CAI5719971.1"/>
    <property type="molecule type" value="Genomic_DNA"/>
</dbReference>
<comment type="caution">
    <text evidence="1">The sequence shown here is derived from an EMBL/GenBank/DDBJ whole genome shotgun (WGS) entry which is preliminary data.</text>
</comment>
<sequence length="428" mass="46752">MSSLRVRTKNKLMMALGLVTPSTNVAFDLVYSDFEPTLERLATLDSVLRTYLYSIKRFHGAASPVMVALDDLSSGDNRSTGYRQSSTGSFEVKKFAGEARVACATMDRTVLQETCDRLELEVLVPVTKWLQHARNLESKALAFRRQKTLYDHYSRKVVALREAHEKRVGSGRSERTKATERMFRNKQKLVATTQMYTQLSETIVRELRAFAVARDATLAPLLYRVLHGRIVYAKRMNEAAHCIRALVEENLEKSEQCGIVGGLSVDTRGGEYLKSQVNVVTAATTPVSAKAMVHESPFRTFVSGSSSQAATHVNTLKSACNDAGRACASPSASWSKRKMQVPFRMRQSAYLPSKLGYTPPHGVPHVTNGSVTTNTAAATRSYGNDCSVSAVSTAPAETSSSVSRSLPSVATTGFWNIFSGASAPSDGL</sequence>
<reference evidence="1" key="1">
    <citation type="submission" date="2022-12" db="EMBL/GenBank/DDBJ databases">
        <authorList>
            <person name="Webb A."/>
        </authorList>
    </citation>
    <scope>NUCLEOTIDE SEQUENCE</scope>
    <source>
        <strain evidence="1">Hp1</strain>
    </source>
</reference>